<protein>
    <submittedName>
        <fullName evidence="2">Putative secreted protein</fullName>
    </submittedName>
</protein>
<dbReference type="Gene3D" id="3.30.70.2970">
    <property type="entry name" value="Protein of unknown function (DUF541), domain 2"/>
    <property type="match status" value="1"/>
</dbReference>
<dbReference type="EMBL" id="SMGJ01000008">
    <property type="protein sequence ID" value="TCK67053.1"/>
    <property type="molecule type" value="Genomic_DNA"/>
</dbReference>
<reference evidence="2 3" key="1">
    <citation type="submission" date="2019-03" db="EMBL/GenBank/DDBJ databases">
        <title>Genomic Encyclopedia of Type Strains, Phase IV (KMG-IV): sequencing the most valuable type-strain genomes for metagenomic binning, comparative biology and taxonomic classification.</title>
        <authorList>
            <person name="Goeker M."/>
        </authorList>
    </citation>
    <scope>NUCLEOTIDE SEQUENCE [LARGE SCALE GENOMIC DNA]</scope>
    <source>
        <strain evidence="2 3">DSM 10053</strain>
    </source>
</reference>
<dbReference type="RefSeq" id="WP_165867241.1">
    <property type="nucleotide sequence ID" value="NZ_CP170642.1"/>
</dbReference>
<dbReference type="PANTHER" id="PTHR34387">
    <property type="entry name" value="SLR1258 PROTEIN"/>
    <property type="match status" value="1"/>
</dbReference>
<accession>A0A4R1KRB6</accession>
<evidence type="ECO:0000256" key="1">
    <source>
        <dbReference type="SAM" id="SignalP"/>
    </source>
</evidence>
<dbReference type="Proteomes" id="UP000295496">
    <property type="component" value="Unassembled WGS sequence"/>
</dbReference>
<feature type="chain" id="PRO_5020774120" evidence="1">
    <location>
        <begin position="21"/>
        <end position="230"/>
    </location>
</feature>
<name>A0A4R1KRB6_9PAST</name>
<proteinExistence type="predicted"/>
<feature type="signal peptide" evidence="1">
    <location>
        <begin position="1"/>
        <end position="20"/>
    </location>
</feature>
<sequence>MIKNKILWLALFALPFMAIANESAVSDGNMVNFSVLAEQEVPSDVLQVKLFLQEENANLQTLHQVISDKLNQSINKIKTQSAVVIKHHNRSTSLRYNDKGQKNGWIERVDFVLESQNQEVLSQLVDELSDVLSIENINTTLSPEAREKLEDALSQQVLHKFQQKAELIQTSLSFKHYRIVSLNLQAQNNSGYNQDKMLYAVKMTADQAVPLETGRTKISVQATGAIQLIE</sequence>
<dbReference type="Gene3D" id="3.30.110.170">
    <property type="entry name" value="Protein of unknown function (DUF541), domain 1"/>
    <property type="match status" value="1"/>
</dbReference>
<dbReference type="PANTHER" id="PTHR34387:SF1">
    <property type="entry name" value="PERIPLASMIC IMMUNOGENIC PROTEIN"/>
    <property type="match status" value="1"/>
</dbReference>
<evidence type="ECO:0000313" key="2">
    <source>
        <dbReference type="EMBL" id="TCK67053.1"/>
    </source>
</evidence>
<organism evidence="2 3">
    <name type="scientific">Lonepinella koalarum</name>
    <dbReference type="NCBI Taxonomy" id="53417"/>
    <lineage>
        <taxon>Bacteria</taxon>
        <taxon>Pseudomonadati</taxon>
        <taxon>Pseudomonadota</taxon>
        <taxon>Gammaproteobacteria</taxon>
        <taxon>Pasteurellales</taxon>
        <taxon>Pasteurellaceae</taxon>
        <taxon>Lonepinella</taxon>
    </lineage>
</organism>
<keyword evidence="3" id="KW-1185">Reference proteome</keyword>
<dbReference type="InterPro" id="IPR007497">
    <property type="entry name" value="SIMPL/DUF541"/>
</dbReference>
<dbReference type="AlphaFoldDB" id="A0A4R1KRB6"/>
<comment type="caution">
    <text evidence="2">The sequence shown here is derived from an EMBL/GenBank/DDBJ whole genome shotgun (WGS) entry which is preliminary data.</text>
</comment>
<dbReference type="GO" id="GO:0006974">
    <property type="term" value="P:DNA damage response"/>
    <property type="evidence" value="ECO:0007669"/>
    <property type="project" value="TreeGrafter"/>
</dbReference>
<gene>
    <name evidence="2" type="ORF">EV692_2176</name>
</gene>
<keyword evidence="1" id="KW-0732">Signal</keyword>
<dbReference type="InterPro" id="IPR052022">
    <property type="entry name" value="26kDa_periplasmic_antigen"/>
</dbReference>
<dbReference type="Pfam" id="PF04402">
    <property type="entry name" value="SIMPL"/>
    <property type="match status" value="1"/>
</dbReference>
<evidence type="ECO:0000313" key="3">
    <source>
        <dbReference type="Proteomes" id="UP000295496"/>
    </source>
</evidence>